<organism evidence="1 2">
    <name type="scientific">Catharanthus roseus</name>
    <name type="common">Madagascar periwinkle</name>
    <name type="synonym">Vinca rosea</name>
    <dbReference type="NCBI Taxonomy" id="4058"/>
    <lineage>
        <taxon>Eukaryota</taxon>
        <taxon>Viridiplantae</taxon>
        <taxon>Streptophyta</taxon>
        <taxon>Embryophyta</taxon>
        <taxon>Tracheophyta</taxon>
        <taxon>Spermatophyta</taxon>
        <taxon>Magnoliopsida</taxon>
        <taxon>eudicotyledons</taxon>
        <taxon>Gunneridae</taxon>
        <taxon>Pentapetalae</taxon>
        <taxon>asterids</taxon>
        <taxon>lamiids</taxon>
        <taxon>Gentianales</taxon>
        <taxon>Apocynaceae</taxon>
        <taxon>Rauvolfioideae</taxon>
        <taxon>Vinceae</taxon>
        <taxon>Catharanthinae</taxon>
        <taxon>Catharanthus</taxon>
    </lineage>
</organism>
<sequence>MTIAVVTANFLPSLIEGFFSSYKFRVVEGVLRTQEEGKLVEVFHKVEIYSSQASLDYSTRSVFRPSSEDVDGFDYEVGSTRKRGRSTVEGLAQSVFTLTSYHALRWVGHLVENQEGLETKVGLRADLIDSRQIEAQ</sequence>
<reference evidence="2" key="1">
    <citation type="journal article" date="2023" name="Nat. Plants">
        <title>Single-cell RNA sequencing provides a high-resolution roadmap for understanding the multicellular compartmentation of specialized metabolism.</title>
        <authorList>
            <person name="Sun S."/>
            <person name="Shen X."/>
            <person name="Li Y."/>
            <person name="Li Y."/>
            <person name="Wang S."/>
            <person name="Li R."/>
            <person name="Zhang H."/>
            <person name="Shen G."/>
            <person name="Guo B."/>
            <person name="Wei J."/>
            <person name="Xu J."/>
            <person name="St-Pierre B."/>
            <person name="Chen S."/>
            <person name="Sun C."/>
        </authorList>
    </citation>
    <scope>NUCLEOTIDE SEQUENCE [LARGE SCALE GENOMIC DNA]</scope>
</reference>
<name>A0ACC0B4Z2_CATRO</name>
<keyword evidence="2" id="KW-1185">Reference proteome</keyword>
<protein>
    <submittedName>
        <fullName evidence="1">Uncharacterized protein</fullName>
    </submittedName>
</protein>
<gene>
    <name evidence="1" type="ORF">M9H77_17583</name>
</gene>
<dbReference type="EMBL" id="CM044704">
    <property type="protein sequence ID" value="KAI5667730.1"/>
    <property type="molecule type" value="Genomic_DNA"/>
</dbReference>
<comment type="caution">
    <text evidence="1">The sequence shown here is derived from an EMBL/GenBank/DDBJ whole genome shotgun (WGS) entry which is preliminary data.</text>
</comment>
<proteinExistence type="predicted"/>
<evidence type="ECO:0000313" key="2">
    <source>
        <dbReference type="Proteomes" id="UP001060085"/>
    </source>
</evidence>
<accession>A0ACC0B4Z2</accession>
<dbReference type="Proteomes" id="UP001060085">
    <property type="component" value="Linkage Group LG04"/>
</dbReference>
<evidence type="ECO:0000313" key="1">
    <source>
        <dbReference type="EMBL" id="KAI5667730.1"/>
    </source>
</evidence>